<accession>A0A6L6U5I3</accession>
<feature type="transmembrane region" description="Helical" evidence="1">
    <location>
        <begin position="76"/>
        <end position="98"/>
    </location>
</feature>
<gene>
    <name evidence="2" type="ORF">GN138_03150</name>
</gene>
<reference evidence="2 3" key="1">
    <citation type="submission" date="2019-12" db="EMBL/GenBank/DDBJ databases">
        <authorList>
            <person name="Li J."/>
        </authorList>
    </citation>
    <scope>NUCLEOTIDE SEQUENCE [LARGE SCALE GENOMIC DNA]</scope>
    <source>
        <strain evidence="2 3">HL2-2</strain>
    </source>
</reference>
<dbReference type="EMBL" id="WOWS01000001">
    <property type="protein sequence ID" value="MUU77431.1"/>
    <property type="molecule type" value="Genomic_DNA"/>
</dbReference>
<dbReference type="Proteomes" id="UP000478208">
    <property type="component" value="Unassembled WGS sequence"/>
</dbReference>
<keyword evidence="1" id="KW-0812">Transmembrane</keyword>
<dbReference type="InterPro" id="IPR021215">
    <property type="entry name" value="DUF2752"/>
</dbReference>
<evidence type="ECO:0000313" key="2">
    <source>
        <dbReference type="EMBL" id="MUU77431.1"/>
    </source>
</evidence>
<keyword evidence="3" id="KW-1185">Reference proteome</keyword>
<organism evidence="2 3">
    <name type="scientific">Winogradskyella endarachnes</name>
    <dbReference type="NCBI Taxonomy" id="2681965"/>
    <lineage>
        <taxon>Bacteria</taxon>
        <taxon>Pseudomonadati</taxon>
        <taxon>Bacteroidota</taxon>
        <taxon>Flavobacteriia</taxon>
        <taxon>Flavobacteriales</taxon>
        <taxon>Flavobacteriaceae</taxon>
        <taxon>Winogradskyella</taxon>
    </lineage>
</organism>
<protein>
    <submittedName>
        <fullName evidence="2">DUF2752 domain-containing protein</fullName>
    </submittedName>
</protein>
<keyword evidence="1" id="KW-0472">Membrane</keyword>
<keyword evidence="1" id="KW-1133">Transmembrane helix</keyword>
<dbReference type="AlphaFoldDB" id="A0A6L6U5I3"/>
<comment type="caution">
    <text evidence="2">The sequence shown here is derived from an EMBL/GenBank/DDBJ whole genome shotgun (WGS) entry which is preliminary data.</text>
</comment>
<evidence type="ECO:0000256" key="1">
    <source>
        <dbReference type="SAM" id="Phobius"/>
    </source>
</evidence>
<dbReference type="RefSeq" id="WP_157362040.1">
    <property type="nucleotide sequence ID" value="NZ_WOWS01000001.1"/>
</dbReference>
<dbReference type="Pfam" id="PF10825">
    <property type="entry name" value="DUF2752"/>
    <property type="match status" value="1"/>
</dbReference>
<feature type="transmembrane region" description="Helical" evidence="1">
    <location>
        <begin position="46"/>
        <end position="64"/>
    </location>
</feature>
<evidence type="ECO:0000313" key="3">
    <source>
        <dbReference type="Proteomes" id="UP000478208"/>
    </source>
</evidence>
<sequence length="101" mass="11503">MLIITEGIEDYMLPCLNKKILGFECMGCGIQRSIALILNGQFIDAFYMYPAIYTLIGFFGFLIINSFKNFKNSNKIIFILAISNVIIIVGSYLIKLYLKQT</sequence>
<name>A0A6L6U5I3_9FLAO</name>
<proteinExistence type="predicted"/>